<evidence type="ECO:0000313" key="1">
    <source>
        <dbReference type="EMBL" id="CAI2189526.1"/>
    </source>
</evidence>
<organism evidence="1 2">
    <name type="scientific">Funneliformis geosporum</name>
    <dbReference type="NCBI Taxonomy" id="1117311"/>
    <lineage>
        <taxon>Eukaryota</taxon>
        <taxon>Fungi</taxon>
        <taxon>Fungi incertae sedis</taxon>
        <taxon>Mucoromycota</taxon>
        <taxon>Glomeromycotina</taxon>
        <taxon>Glomeromycetes</taxon>
        <taxon>Glomerales</taxon>
        <taxon>Glomeraceae</taxon>
        <taxon>Funneliformis</taxon>
    </lineage>
</organism>
<keyword evidence="2" id="KW-1185">Reference proteome</keyword>
<feature type="non-terminal residue" evidence="1">
    <location>
        <position position="1"/>
    </location>
</feature>
<accession>A0A9W4T1U5</accession>
<proteinExistence type="predicted"/>
<comment type="caution">
    <text evidence="1">The sequence shown here is derived from an EMBL/GenBank/DDBJ whole genome shotgun (WGS) entry which is preliminary data.</text>
</comment>
<dbReference type="AlphaFoldDB" id="A0A9W4T1U5"/>
<protein>
    <submittedName>
        <fullName evidence="1">7014_t:CDS:1</fullName>
    </submittedName>
</protein>
<name>A0A9W4T1U5_9GLOM</name>
<dbReference type="EMBL" id="CAMKVN010005886">
    <property type="protein sequence ID" value="CAI2189526.1"/>
    <property type="molecule type" value="Genomic_DNA"/>
</dbReference>
<dbReference type="Proteomes" id="UP001153678">
    <property type="component" value="Unassembled WGS sequence"/>
</dbReference>
<evidence type="ECO:0000313" key="2">
    <source>
        <dbReference type="Proteomes" id="UP001153678"/>
    </source>
</evidence>
<dbReference type="OrthoDB" id="2445023at2759"/>
<reference evidence="1" key="1">
    <citation type="submission" date="2022-08" db="EMBL/GenBank/DDBJ databases">
        <authorList>
            <person name="Kallberg Y."/>
            <person name="Tangrot J."/>
            <person name="Rosling A."/>
        </authorList>
    </citation>
    <scope>NUCLEOTIDE SEQUENCE</scope>
    <source>
        <strain evidence="1">Wild A</strain>
    </source>
</reference>
<sequence length="46" mass="5200">DSLIKKFTKTELAPVMNDNKYHSLEESEMDPNLPEGKRIIVIKGLG</sequence>
<gene>
    <name evidence="1" type="ORF">FWILDA_LOCUS14123</name>
</gene>